<name>A0ABV8I115_9ACTN</name>
<comment type="caution">
    <text evidence="2">The sequence shown here is derived from an EMBL/GenBank/DDBJ whole genome shotgun (WGS) entry which is preliminary data.</text>
</comment>
<evidence type="ECO:0000256" key="1">
    <source>
        <dbReference type="SAM" id="SignalP"/>
    </source>
</evidence>
<evidence type="ECO:0000313" key="2">
    <source>
        <dbReference type="EMBL" id="MFC4057876.1"/>
    </source>
</evidence>
<dbReference type="RefSeq" id="WP_377285987.1">
    <property type="nucleotide sequence ID" value="NZ_JBHSBM010000011.1"/>
</dbReference>
<feature type="chain" id="PRO_5045416700" description="Lipoprotein" evidence="1">
    <location>
        <begin position="25"/>
        <end position="288"/>
    </location>
</feature>
<keyword evidence="1" id="KW-0732">Signal</keyword>
<evidence type="ECO:0000313" key="3">
    <source>
        <dbReference type="Proteomes" id="UP001595850"/>
    </source>
</evidence>
<keyword evidence="3" id="KW-1185">Reference proteome</keyword>
<gene>
    <name evidence="2" type="ORF">ACFOWE_06200</name>
</gene>
<sequence>MKRFIAGLACAALAGMAVPTLASAAHAQAPAEPLAALRSKLGTGNGVSFSEKTKVTNRDTRLVLSSRKGVLQFGTSGVVASDHTTKLRIKSDDLDELVVPLQNSYDEDSQAVAKMMDGLSKPERTVTVKNVSYVSGGMFGQLLPEGKNWLRVPGGMNGFTGSYGQLINPAEPATLKALLAHAVKRPGGYAGKTTFGELYKVSPWFRASVMEKPTGKAAKTVLTWKLSVGADRLPTRLTSTYGDKTSSFTVETDYTRWGAKVSVKAPPAEEVAEITEIAELEDLGKTTG</sequence>
<proteinExistence type="predicted"/>
<reference evidence="3" key="1">
    <citation type="journal article" date="2019" name="Int. J. Syst. Evol. Microbiol.">
        <title>The Global Catalogue of Microorganisms (GCM) 10K type strain sequencing project: providing services to taxonomists for standard genome sequencing and annotation.</title>
        <authorList>
            <consortium name="The Broad Institute Genomics Platform"/>
            <consortium name="The Broad Institute Genome Sequencing Center for Infectious Disease"/>
            <person name="Wu L."/>
            <person name="Ma J."/>
        </authorList>
    </citation>
    <scope>NUCLEOTIDE SEQUENCE [LARGE SCALE GENOMIC DNA]</scope>
    <source>
        <strain evidence="3">TBRC 4489</strain>
    </source>
</reference>
<organism evidence="2 3">
    <name type="scientific">Planomonospora corallina</name>
    <dbReference type="NCBI Taxonomy" id="1806052"/>
    <lineage>
        <taxon>Bacteria</taxon>
        <taxon>Bacillati</taxon>
        <taxon>Actinomycetota</taxon>
        <taxon>Actinomycetes</taxon>
        <taxon>Streptosporangiales</taxon>
        <taxon>Streptosporangiaceae</taxon>
        <taxon>Planomonospora</taxon>
    </lineage>
</organism>
<feature type="signal peptide" evidence="1">
    <location>
        <begin position="1"/>
        <end position="24"/>
    </location>
</feature>
<accession>A0ABV8I115</accession>
<dbReference type="EMBL" id="JBHSBM010000011">
    <property type="protein sequence ID" value="MFC4057876.1"/>
    <property type="molecule type" value="Genomic_DNA"/>
</dbReference>
<protein>
    <recommendedName>
        <fullName evidence="4">Lipoprotein</fullName>
    </recommendedName>
</protein>
<dbReference type="Proteomes" id="UP001595850">
    <property type="component" value="Unassembled WGS sequence"/>
</dbReference>
<evidence type="ECO:0008006" key="4">
    <source>
        <dbReference type="Google" id="ProtNLM"/>
    </source>
</evidence>